<organism evidence="2 3">
    <name type="scientific">Candidatus Shapirobacteria bacterium CG_4_8_14_3_um_filter_35_11</name>
    <dbReference type="NCBI Taxonomy" id="1974874"/>
    <lineage>
        <taxon>Bacteria</taxon>
        <taxon>Candidatus Shapironibacteriota</taxon>
    </lineage>
</organism>
<comment type="caution">
    <text evidence="2">The sequence shown here is derived from an EMBL/GenBank/DDBJ whole genome shotgun (WGS) entry which is preliminary data.</text>
</comment>
<dbReference type="EMBL" id="PFQM01000039">
    <property type="protein sequence ID" value="PJC80637.1"/>
    <property type="molecule type" value="Genomic_DNA"/>
</dbReference>
<dbReference type="Pfam" id="PF00535">
    <property type="entry name" value="Glycos_transf_2"/>
    <property type="match status" value="1"/>
</dbReference>
<reference evidence="3" key="1">
    <citation type="submission" date="2017-09" db="EMBL/GenBank/DDBJ databases">
        <title>Depth-based differentiation of microbial function through sediment-hosted aquifers and enrichment of novel symbionts in the deep terrestrial subsurface.</title>
        <authorList>
            <person name="Probst A.J."/>
            <person name="Ladd B."/>
            <person name="Jarett J.K."/>
            <person name="Geller-Mcgrath D.E."/>
            <person name="Sieber C.M.K."/>
            <person name="Emerson J.B."/>
            <person name="Anantharaman K."/>
            <person name="Thomas B.C."/>
            <person name="Malmstrom R."/>
            <person name="Stieglmeier M."/>
            <person name="Klingl A."/>
            <person name="Woyke T."/>
            <person name="Ryan C.M."/>
            <person name="Banfield J.F."/>
        </authorList>
    </citation>
    <scope>NUCLEOTIDE SEQUENCE [LARGE SCALE GENOMIC DNA]</scope>
</reference>
<feature type="non-terminal residue" evidence="2">
    <location>
        <position position="255"/>
    </location>
</feature>
<gene>
    <name evidence="2" type="ORF">CO009_01450</name>
</gene>
<dbReference type="AlphaFoldDB" id="A0A2M8GK33"/>
<feature type="domain" description="Glycosyltransferase 2-like" evidence="1">
    <location>
        <begin position="8"/>
        <end position="206"/>
    </location>
</feature>
<protein>
    <recommendedName>
        <fullName evidence="1">Glycosyltransferase 2-like domain-containing protein</fullName>
    </recommendedName>
</protein>
<evidence type="ECO:0000259" key="1">
    <source>
        <dbReference type="Pfam" id="PF00535"/>
    </source>
</evidence>
<evidence type="ECO:0000313" key="2">
    <source>
        <dbReference type="EMBL" id="PJC80637.1"/>
    </source>
</evidence>
<accession>A0A2M8GK33</accession>
<dbReference type="InterPro" id="IPR001173">
    <property type="entry name" value="Glyco_trans_2-like"/>
</dbReference>
<dbReference type="Gene3D" id="3.90.550.10">
    <property type="entry name" value="Spore Coat Polysaccharide Biosynthesis Protein SpsA, Chain A"/>
    <property type="match status" value="1"/>
</dbReference>
<proteinExistence type="predicted"/>
<dbReference type="CDD" id="cd04186">
    <property type="entry name" value="GT_2_like_c"/>
    <property type="match status" value="1"/>
</dbReference>
<dbReference type="PANTHER" id="PTHR43179">
    <property type="entry name" value="RHAMNOSYLTRANSFERASE WBBL"/>
    <property type="match status" value="1"/>
</dbReference>
<dbReference type="Proteomes" id="UP000228960">
    <property type="component" value="Unassembled WGS sequence"/>
</dbReference>
<dbReference type="SUPFAM" id="SSF53448">
    <property type="entry name" value="Nucleotide-diphospho-sugar transferases"/>
    <property type="match status" value="1"/>
</dbReference>
<evidence type="ECO:0000313" key="3">
    <source>
        <dbReference type="Proteomes" id="UP000228960"/>
    </source>
</evidence>
<sequence length="255" mass="29041">MPNNPLLSIIVVSFNTADITISCIKSIYQDKGLKDIPFEIIVIDNASTDDSILKINKFIHSLKIENCKLKINSSNLGFAKANNQGLKIARGQYILLLNSDTIILHSAISQSLNWLSSHPEAHCCTAQLLNKNKTIQASGGFFPTLSNIFTWCLGLDDLPFTNFFIRPFHPHTPKFYTKDNFYTKDHPQDWVTGAFMLFRKSVYDKIGGFDKNWFMYGEEYEYQYRLHLAFPQTQCWYLIGPQIIHLGGASSVTKT</sequence>
<dbReference type="PANTHER" id="PTHR43179:SF7">
    <property type="entry name" value="RHAMNOSYLTRANSFERASE WBBL"/>
    <property type="match status" value="1"/>
</dbReference>
<name>A0A2M8GK33_9BACT</name>
<dbReference type="InterPro" id="IPR029044">
    <property type="entry name" value="Nucleotide-diphossugar_trans"/>
</dbReference>